<gene>
    <name evidence="4" type="ORF">GIS00_02095</name>
</gene>
<accession>A0A7K1FF85</accession>
<organism evidence="4 5">
    <name type="scientific">Nakamurella alba</name>
    <dbReference type="NCBI Taxonomy" id="2665158"/>
    <lineage>
        <taxon>Bacteria</taxon>
        <taxon>Bacillati</taxon>
        <taxon>Actinomycetota</taxon>
        <taxon>Actinomycetes</taxon>
        <taxon>Nakamurellales</taxon>
        <taxon>Nakamurellaceae</taxon>
        <taxon>Nakamurella</taxon>
    </lineage>
</organism>
<keyword evidence="5" id="KW-1185">Reference proteome</keyword>
<evidence type="ECO:0000313" key="5">
    <source>
        <dbReference type="Proteomes" id="UP000460221"/>
    </source>
</evidence>
<keyword evidence="2" id="KW-1133">Transmembrane helix</keyword>
<dbReference type="EMBL" id="WLYK01000001">
    <property type="protein sequence ID" value="MTD12736.1"/>
    <property type="molecule type" value="Genomic_DNA"/>
</dbReference>
<protein>
    <recommendedName>
        <fullName evidence="6">LPXTG cell wall anchor domain-containing protein</fullName>
    </recommendedName>
</protein>
<feature type="region of interest" description="Disordered" evidence="1">
    <location>
        <begin position="32"/>
        <end position="69"/>
    </location>
</feature>
<feature type="signal peptide" evidence="3">
    <location>
        <begin position="1"/>
        <end position="27"/>
    </location>
</feature>
<keyword evidence="3" id="KW-0732">Signal</keyword>
<reference evidence="4 5" key="1">
    <citation type="submission" date="2019-11" db="EMBL/GenBank/DDBJ databases">
        <authorList>
            <person name="Jiang L.-Q."/>
        </authorList>
    </citation>
    <scope>NUCLEOTIDE SEQUENCE [LARGE SCALE GENOMIC DNA]</scope>
    <source>
        <strain evidence="4 5">YIM 132087</strain>
    </source>
</reference>
<dbReference type="RefSeq" id="WP_154766743.1">
    <property type="nucleotide sequence ID" value="NZ_WLYK01000001.1"/>
</dbReference>
<feature type="compositionally biased region" description="Low complexity" evidence="1">
    <location>
        <begin position="33"/>
        <end position="52"/>
    </location>
</feature>
<proteinExistence type="predicted"/>
<feature type="transmembrane region" description="Helical" evidence="2">
    <location>
        <begin position="93"/>
        <end position="113"/>
    </location>
</feature>
<feature type="compositionally biased region" description="Polar residues" evidence="1">
    <location>
        <begin position="53"/>
        <end position="69"/>
    </location>
</feature>
<name>A0A7K1FF85_9ACTN</name>
<evidence type="ECO:0000256" key="2">
    <source>
        <dbReference type="SAM" id="Phobius"/>
    </source>
</evidence>
<dbReference type="Proteomes" id="UP000460221">
    <property type="component" value="Unassembled WGS sequence"/>
</dbReference>
<comment type="caution">
    <text evidence="4">The sequence shown here is derived from an EMBL/GenBank/DDBJ whole genome shotgun (WGS) entry which is preliminary data.</text>
</comment>
<keyword evidence="2" id="KW-0812">Transmembrane</keyword>
<feature type="chain" id="PRO_5029449656" description="LPXTG cell wall anchor domain-containing protein" evidence="3">
    <location>
        <begin position="28"/>
        <end position="125"/>
    </location>
</feature>
<evidence type="ECO:0000313" key="4">
    <source>
        <dbReference type="EMBL" id="MTD12736.1"/>
    </source>
</evidence>
<evidence type="ECO:0008006" key="6">
    <source>
        <dbReference type="Google" id="ProtNLM"/>
    </source>
</evidence>
<sequence>MSRIRSMAVTLALVLTGLFASVGIAAAAPGDYPPSSVSPTSGSVAPTSGSVAPTSGTVAPTSSDVTTSTEAVAGVTSTVDDGSLAWTGAGFNLGATIAIALAVLVAGVGLVLVGGRMSRRGSSHS</sequence>
<evidence type="ECO:0000256" key="1">
    <source>
        <dbReference type="SAM" id="MobiDB-lite"/>
    </source>
</evidence>
<keyword evidence="2" id="KW-0472">Membrane</keyword>
<dbReference type="AlphaFoldDB" id="A0A7K1FF85"/>
<evidence type="ECO:0000256" key="3">
    <source>
        <dbReference type="SAM" id="SignalP"/>
    </source>
</evidence>